<feature type="domain" description="Maltose/galactoside acetyltransferase" evidence="4">
    <location>
        <begin position="5"/>
        <end position="59"/>
    </location>
</feature>
<dbReference type="PANTHER" id="PTHR23416:SF23">
    <property type="entry name" value="ACETYLTRANSFERASE C18B11.09C-RELATED"/>
    <property type="match status" value="1"/>
</dbReference>
<dbReference type="EC" id="2.3.1.-" evidence="5"/>
<dbReference type="AlphaFoldDB" id="A0AAW7I6W8"/>
<dbReference type="Pfam" id="PF12464">
    <property type="entry name" value="Mac"/>
    <property type="match status" value="1"/>
</dbReference>
<organism evidence="5 6">
    <name type="scientific">Peribacillus simplex</name>
    <dbReference type="NCBI Taxonomy" id="1478"/>
    <lineage>
        <taxon>Bacteria</taxon>
        <taxon>Bacillati</taxon>
        <taxon>Bacillota</taxon>
        <taxon>Bacilli</taxon>
        <taxon>Bacillales</taxon>
        <taxon>Bacillaceae</taxon>
        <taxon>Peribacillus</taxon>
    </lineage>
</organism>
<dbReference type="Gene3D" id="2.160.10.10">
    <property type="entry name" value="Hexapeptide repeat proteins"/>
    <property type="match status" value="1"/>
</dbReference>
<evidence type="ECO:0000259" key="4">
    <source>
        <dbReference type="SMART" id="SM01266"/>
    </source>
</evidence>
<evidence type="ECO:0000256" key="2">
    <source>
        <dbReference type="ARBA" id="ARBA00022679"/>
    </source>
</evidence>
<dbReference type="PANTHER" id="PTHR23416">
    <property type="entry name" value="SIALIC ACID SYNTHASE-RELATED"/>
    <property type="match status" value="1"/>
</dbReference>
<protein>
    <submittedName>
        <fullName evidence="5">Sugar O-acetyltransferase</fullName>
        <ecNumber evidence="5">2.3.1.-</ecNumber>
    </submittedName>
</protein>
<dbReference type="InterPro" id="IPR018357">
    <property type="entry name" value="Hexapep_transf_CS"/>
</dbReference>
<sequence length="188" mass="20581">MITEKEKMVNGEPYMAADPELIRERENARKLTRLYNQTTENEGDERTSLLKQLFGSIGTNIYIEPTFRCDYGYNITVGENFYANFDCVILDVCEVKFGRDCMLAPGVHIYTATHPLDPFERCSGVEYGKPVTIGDHVWIGGRAIINPGVTIGGHSVVASGAVVTKDVPGGVVVAGNPAKVIKQIEGIE</sequence>
<dbReference type="RefSeq" id="WP_289319492.1">
    <property type="nucleotide sequence ID" value="NZ_JAUCEY010000008.1"/>
</dbReference>
<proteinExistence type="inferred from homology"/>
<dbReference type="SMART" id="SM01266">
    <property type="entry name" value="Mac"/>
    <property type="match status" value="1"/>
</dbReference>
<dbReference type="GO" id="GO:0016407">
    <property type="term" value="F:acetyltransferase activity"/>
    <property type="evidence" value="ECO:0007669"/>
    <property type="project" value="InterPro"/>
</dbReference>
<dbReference type="InterPro" id="IPR001451">
    <property type="entry name" value="Hexapep"/>
</dbReference>
<dbReference type="Pfam" id="PF14602">
    <property type="entry name" value="Hexapep_2"/>
    <property type="match status" value="1"/>
</dbReference>
<keyword evidence="2 5" id="KW-0808">Transferase</keyword>
<reference evidence="5" key="1">
    <citation type="submission" date="2023-06" db="EMBL/GenBank/DDBJ databases">
        <title>Comparative genomics of Bacillaceae isolates and their secondary metabolite potential.</title>
        <authorList>
            <person name="Song L."/>
            <person name="Nielsen L.J."/>
            <person name="Mohite O."/>
            <person name="Xu X."/>
            <person name="Weber T."/>
            <person name="Kovacs A.T."/>
        </authorList>
    </citation>
    <scope>NUCLEOTIDE SEQUENCE</scope>
    <source>
        <strain evidence="5">D8_B_37</strain>
    </source>
</reference>
<dbReference type="InterPro" id="IPR011004">
    <property type="entry name" value="Trimer_LpxA-like_sf"/>
</dbReference>
<gene>
    <name evidence="5" type="ORF">QUF89_06035</name>
</gene>
<dbReference type="PROSITE" id="PS00101">
    <property type="entry name" value="HEXAPEP_TRANSFERASES"/>
    <property type="match status" value="1"/>
</dbReference>
<dbReference type="InterPro" id="IPR051159">
    <property type="entry name" value="Hexapeptide_acetyltransf"/>
</dbReference>
<dbReference type="GO" id="GO:0005829">
    <property type="term" value="C:cytosol"/>
    <property type="evidence" value="ECO:0007669"/>
    <property type="project" value="TreeGrafter"/>
</dbReference>
<evidence type="ECO:0000313" key="6">
    <source>
        <dbReference type="Proteomes" id="UP001234602"/>
    </source>
</evidence>
<name>A0AAW7I6W8_9BACI</name>
<dbReference type="SUPFAM" id="SSF51161">
    <property type="entry name" value="Trimeric LpxA-like enzymes"/>
    <property type="match status" value="1"/>
</dbReference>
<evidence type="ECO:0000256" key="3">
    <source>
        <dbReference type="ARBA" id="ARBA00022737"/>
    </source>
</evidence>
<comment type="similarity">
    <text evidence="1">Belongs to the transferase hexapeptide repeat family.</text>
</comment>
<dbReference type="CDD" id="cd03357">
    <property type="entry name" value="LbH_MAT_GAT"/>
    <property type="match status" value="1"/>
</dbReference>
<keyword evidence="5" id="KW-0012">Acyltransferase</keyword>
<accession>A0AAW7I6W8</accession>
<dbReference type="EMBL" id="JAUCEY010000008">
    <property type="protein sequence ID" value="MDM5451765.1"/>
    <property type="molecule type" value="Genomic_DNA"/>
</dbReference>
<evidence type="ECO:0000313" key="5">
    <source>
        <dbReference type="EMBL" id="MDM5451765.1"/>
    </source>
</evidence>
<evidence type="ECO:0000256" key="1">
    <source>
        <dbReference type="ARBA" id="ARBA00007274"/>
    </source>
</evidence>
<dbReference type="Proteomes" id="UP001234602">
    <property type="component" value="Unassembled WGS sequence"/>
</dbReference>
<dbReference type="InterPro" id="IPR024688">
    <property type="entry name" value="Mac_dom"/>
</dbReference>
<dbReference type="FunFam" id="2.160.10.10:FF:000008">
    <property type="entry name" value="Maltose O-acetyltransferase"/>
    <property type="match status" value="1"/>
</dbReference>
<comment type="caution">
    <text evidence="5">The sequence shown here is derived from an EMBL/GenBank/DDBJ whole genome shotgun (WGS) entry which is preliminary data.</text>
</comment>
<keyword evidence="3" id="KW-0677">Repeat</keyword>
<dbReference type="GO" id="GO:0008374">
    <property type="term" value="F:O-acyltransferase activity"/>
    <property type="evidence" value="ECO:0007669"/>
    <property type="project" value="TreeGrafter"/>
</dbReference>